<gene>
    <name evidence="1" type="ORF">SAMN05877753_10679</name>
</gene>
<name>A0A285CY63_9BACI</name>
<protein>
    <submittedName>
        <fullName evidence="1">Uncharacterized protein</fullName>
    </submittedName>
</protein>
<accession>A0A285CY63</accession>
<dbReference type="EMBL" id="OAOP01000006">
    <property type="protein sequence ID" value="SNX72479.1"/>
    <property type="molecule type" value="Genomic_DNA"/>
</dbReference>
<sequence length="214" mass="24512">MLEKYQEFTDKQNKKKLENEDFTTMAYDPNLRVSASEDDIYMHFVGKDSMPKFSNAIRYSFRVGMTDQGDNYPQTAAVYLKSTTYSSGYGLDVQDVWPKQESSNLTVDIAYSYSPVTIGWGIQDTPRWSVNRNSATSHVYQVIDYYKDMYWNGQNGSTDNKKGIDADFYIAMMGGTTNSCYGYSIYAKTTTMNIYTGYTFTHQTSWKNSCIKVS</sequence>
<keyword evidence="2" id="KW-1185">Reference proteome</keyword>
<reference evidence="1 2" key="1">
    <citation type="submission" date="2017-08" db="EMBL/GenBank/DDBJ databases">
        <authorList>
            <person name="de Groot N.N."/>
        </authorList>
    </citation>
    <scope>NUCLEOTIDE SEQUENCE [LARGE SCALE GENOMIC DNA]</scope>
    <source>
        <strain evidence="1 2">JC228</strain>
    </source>
</reference>
<dbReference type="AlphaFoldDB" id="A0A285CY63"/>
<dbReference type="RefSeq" id="WP_097159244.1">
    <property type="nucleotide sequence ID" value="NZ_JBEPMQ010000005.1"/>
</dbReference>
<evidence type="ECO:0000313" key="1">
    <source>
        <dbReference type="EMBL" id="SNX72479.1"/>
    </source>
</evidence>
<evidence type="ECO:0000313" key="2">
    <source>
        <dbReference type="Proteomes" id="UP000219546"/>
    </source>
</evidence>
<dbReference type="Proteomes" id="UP000219546">
    <property type="component" value="Unassembled WGS sequence"/>
</dbReference>
<proteinExistence type="predicted"/>
<organism evidence="1 2">
    <name type="scientific">Bacillus oleivorans</name>
    <dbReference type="NCBI Taxonomy" id="1448271"/>
    <lineage>
        <taxon>Bacteria</taxon>
        <taxon>Bacillati</taxon>
        <taxon>Bacillota</taxon>
        <taxon>Bacilli</taxon>
        <taxon>Bacillales</taxon>
        <taxon>Bacillaceae</taxon>
        <taxon>Bacillus</taxon>
    </lineage>
</organism>